<name>A0A9P5Y9A4_9AGAR</name>
<dbReference type="InterPro" id="IPR018466">
    <property type="entry name" value="Kre9/Knh1-like_N"/>
</dbReference>
<sequence>MTFMKNFTTLTTLSFIITLQITSFAKAAPVVTRDVYVPPILKPMEHDIWQIGQNTTVSWNTTSPTPPINITNPSGKIMLRKGGRTLLNIILADNFDILSGTVNFTVPDVDPGDDYRVVLYGDSGNWSPTFTIKASP</sequence>
<dbReference type="OrthoDB" id="2317741at2759"/>
<feature type="chain" id="PRO_5040441214" description="Yeast cell wall synthesis Kre9/Knh1-like N-terminal domain-containing protein" evidence="2">
    <location>
        <begin position="28"/>
        <end position="136"/>
    </location>
</feature>
<evidence type="ECO:0000313" key="5">
    <source>
        <dbReference type="Proteomes" id="UP000807353"/>
    </source>
</evidence>
<keyword evidence="1 2" id="KW-0732">Signal</keyword>
<reference evidence="4" key="1">
    <citation type="submission" date="2020-11" db="EMBL/GenBank/DDBJ databases">
        <authorList>
            <consortium name="DOE Joint Genome Institute"/>
            <person name="Ahrendt S."/>
            <person name="Riley R."/>
            <person name="Andreopoulos W."/>
            <person name="Labutti K."/>
            <person name="Pangilinan J."/>
            <person name="Ruiz-Duenas F.J."/>
            <person name="Barrasa J.M."/>
            <person name="Sanchez-Garcia M."/>
            <person name="Camarero S."/>
            <person name="Miyauchi S."/>
            <person name="Serrano A."/>
            <person name="Linde D."/>
            <person name="Babiker R."/>
            <person name="Drula E."/>
            <person name="Ayuso-Fernandez I."/>
            <person name="Pacheco R."/>
            <person name="Padilla G."/>
            <person name="Ferreira P."/>
            <person name="Barriuso J."/>
            <person name="Kellner H."/>
            <person name="Castanera R."/>
            <person name="Alfaro M."/>
            <person name="Ramirez L."/>
            <person name="Pisabarro A.G."/>
            <person name="Kuo A."/>
            <person name="Tritt A."/>
            <person name="Lipzen A."/>
            <person name="He G."/>
            <person name="Yan M."/>
            <person name="Ng V."/>
            <person name="Cullen D."/>
            <person name="Martin F."/>
            <person name="Rosso M.-N."/>
            <person name="Henrissat B."/>
            <person name="Hibbett D."/>
            <person name="Martinez A.T."/>
            <person name="Grigoriev I.V."/>
        </authorList>
    </citation>
    <scope>NUCLEOTIDE SEQUENCE</scope>
    <source>
        <strain evidence="4">CBS 247.69</strain>
    </source>
</reference>
<proteinExistence type="predicted"/>
<evidence type="ECO:0000259" key="3">
    <source>
        <dbReference type="Pfam" id="PF10342"/>
    </source>
</evidence>
<feature type="domain" description="Yeast cell wall synthesis Kre9/Knh1-like N-terminal" evidence="3">
    <location>
        <begin position="43"/>
        <end position="132"/>
    </location>
</feature>
<dbReference type="Pfam" id="PF10342">
    <property type="entry name" value="Kre9_KNH"/>
    <property type="match status" value="1"/>
</dbReference>
<accession>A0A9P5Y9A4</accession>
<dbReference type="Proteomes" id="UP000807353">
    <property type="component" value="Unassembled WGS sequence"/>
</dbReference>
<feature type="signal peptide" evidence="2">
    <location>
        <begin position="1"/>
        <end position="27"/>
    </location>
</feature>
<dbReference type="EMBL" id="MU150250">
    <property type="protein sequence ID" value="KAF9465034.1"/>
    <property type="molecule type" value="Genomic_DNA"/>
</dbReference>
<protein>
    <recommendedName>
        <fullName evidence="3">Yeast cell wall synthesis Kre9/Knh1-like N-terminal domain-containing protein</fullName>
    </recommendedName>
</protein>
<comment type="caution">
    <text evidence="4">The sequence shown here is derived from an EMBL/GenBank/DDBJ whole genome shotgun (WGS) entry which is preliminary data.</text>
</comment>
<organism evidence="4 5">
    <name type="scientific">Collybia nuda</name>
    <dbReference type="NCBI Taxonomy" id="64659"/>
    <lineage>
        <taxon>Eukaryota</taxon>
        <taxon>Fungi</taxon>
        <taxon>Dikarya</taxon>
        <taxon>Basidiomycota</taxon>
        <taxon>Agaricomycotina</taxon>
        <taxon>Agaricomycetes</taxon>
        <taxon>Agaricomycetidae</taxon>
        <taxon>Agaricales</taxon>
        <taxon>Tricholomatineae</taxon>
        <taxon>Clitocybaceae</taxon>
        <taxon>Collybia</taxon>
    </lineage>
</organism>
<keyword evidence="5" id="KW-1185">Reference proteome</keyword>
<evidence type="ECO:0000313" key="4">
    <source>
        <dbReference type="EMBL" id="KAF9465034.1"/>
    </source>
</evidence>
<evidence type="ECO:0000256" key="1">
    <source>
        <dbReference type="ARBA" id="ARBA00022729"/>
    </source>
</evidence>
<dbReference type="AlphaFoldDB" id="A0A9P5Y9A4"/>
<gene>
    <name evidence="4" type="ORF">BDZ94DRAFT_1255152</name>
</gene>
<evidence type="ECO:0000256" key="2">
    <source>
        <dbReference type="SAM" id="SignalP"/>
    </source>
</evidence>